<dbReference type="AlphaFoldDB" id="A0A6J4ULA5"/>
<name>A0A6J4ULA5_9BACT</name>
<organism evidence="2">
    <name type="scientific">uncultured Thermomicrobiales bacterium</name>
    <dbReference type="NCBI Taxonomy" id="1645740"/>
    <lineage>
        <taxon>Bacteria</taxon>
        <taxon>Pseudomonadati</taxon>
        <taxon>Thermomicrobiota</taxon>
        <taxon>Thermomicrobia</taxon>
        <taxon>Thermomicrobiales</taxon>
        <taxon>environmental samples</taxon>
    </lineage>
</organism>
<feature type="compositionally biased region" description="Basic residues" evidence="1">
    <location>
        <begin position="128"/>
        <end position="137"/>
    </location>
</feature>
<feature type="non-terminal residue" evidence="2">
    <location>
        <position position="137"/>
    </location>
</feature>
<reference evidence="2" key="1">
    <citation type="submission" date="2020-02" db="EMBL/GenBank/DDBJ databases">
        <authorList>
            <person name="Meier V. D."/>
        </authorList>
    </citation>
    <scope>NUCLEOTIDE SEQUENCE</scope>
    <source>
        <strain evidence="2">AVDCRST_MAG19</strain>
    </source>
</reference>
<feature type="compositionally biased region" description="Basic and acidic residues" evidence="1">
    <location>
        <begin position="27"/>
        <end position="51"/>
    </location>
</feature>
<sequence length="137" mass="15291">GADRCGARVSRRAALCHPGDPQCRRLRAADGDVVRPPRRRDPDEHRPRPEEGPQPAPRPPGLGLRRGGLPLRHDRRRDHPRRGPVDRAGRHPGARRAIPWRGAGRGDGAGRLRQAGAHLAAPPDWTGRRPRLRERRV</sequence>
<protein>
    <submittedName>
        <fullName evidence="2">Uncharacterized protein</fullName>
    </submittedName>
</protein>
<proteinExistence type="predicted"/>
<feature type="non-terminal residue" evidence="2">
    <location>
        <position position="1"/>
    </location>
</feature>
<evidence type="ECO:0000313" key="2">
    <source>
        <dbReference type="EMBL" id="CAA9553697.1"/>
    </source>
</evidence>
<accession>A0A6J4ULA5</accession>
<dbReference type="EMBL" id="CADCWL010000041">
    <property type="protein sequence ID" value="CAA9553697.1"/>
    <property type="molecule type" value="Genomic_DNA"/>
</dbReference>
<feature type="compositionally biased region" description="Low complexity" evidence="1">
    <location>
        <begin position="61"/>
        <end position="70"/>
    </location>
</feature>
<evidence type="ECO:0000256" key="1">
    <source>
        <dbReference type="SAM" id="MobiDB-lite"/>
    </source>
</evidence>
<gene>
    <name evidence="2" type="ORF">AVDCRST_MAG19-1040</name>
</gene>
<feature type="region of interest" description="Disordered" evidence="1">
    <location>
        <begin position="17"/>
        <end position="137"/>
    </location>
</feature>